<evidence type="ECO:0000256" key="4">
    <source>
        <dbReference type="ARBA" id="ARBA00022692"/>
    </source>
</evidence>
<comment type="similarity">
    <text evidence="2 7">Belongs to the PsiE family.</text>
</comment>
<dbReference type="PIRSF" id="PIRSF029598">
    <property type="entry name" value="PsiE"/>
    <property type="match status" value="1"/>
</dbReference>
<keyword evidence="5 7" id="KW-1133">Transmembrane helix</keyword>
<dbReference type="Proteomes" id="UP000040841">
    <property type="component" value="Unassembled WGS sequence"/>
</dbReference>
<name>A0A0U1I617_YERMO</name>
<evidence type="ECO:0000313" key="11">
    <source>
        <dbReference type="Proteomes" id="UP000712947"/>
    </source>
</evidence>
<feature type="transmembrane region" description="Helical" evidence="7">
    <location>
        <begin position="85"/>
        <end position="102"/>
    </location>
</feature>
<reference evidence="9" key="2">
    <citation type="submission" date="2020-03" db="EMBL/GenBank/DDBJ databases">
        <authorList>
            <person name="Kislichkina A."/>
            <person name="Dentovskaya S."/>
            <person name="Shaikhutdinov R."/>
            <person name="Ivanov S."/>
            <person name="Sizova A."/>
            <person name="Solomentsev V."/>
            <person name="Bogun A."/>
        </authorList>
    </citation>
    <scope>NUCLEOTIDE SEQUENCE</scope>
    <source>
        <strain evidence="9">SCPM-O-B-7610</strain>
    </source>
</reference>
<dbReference type="PANTHER" id="PTHR37819:SF1">
    <property type="entry name" value="PROTEIN PSIE"/>
    <property type="match status" value="1"/>
</dbReference>
<dbReference type="Pfam" id="PF06146">
    <property type="entry name" value="PsiE"/>
    <property type="match status" value="1"/>
</dbReference>
<evidence type="ECO:0000313" key="10">
    <source>
        <dbReference type="Proteomes" id="UP000040841"/>
    </source>
</evidence>
<dbReference type="GeneID" id="57916828"/>
<evidence type="ECO:0000256" key="7">
    <source>
        <dbReference type="HAMAP-Rule" id="MF_01048"/>
    </source>
</evidence>
<comment type="caution">
    <text evidence="9">The sequence shown here is derived from an EMBL/GenBank/DDBJ whole genome shotgun (WGS) entry which is preliminary data.</text>
</comment>
<accession>A0A0U1I617</accession>
<evidence type="ECO:0000256" key="5">
    <source>
        <dbReference type="ARBA" id="ARBA00022989"/>
    </source>
</evidence>
<keyword evidence="4 7" id="KW-0812">Transmembrane</keyword>
<dbReference type="NCBIfam" id="NF002764">
    <property type="entry name" value="PRK02833.1-2"/>
    <property type="match status" value="1"/>
</dbReference>
<evidence type="ECO:0000256" key="1">
    <source>
        <dbReference type="ARBA" id="ARBA00004429"/>
    </source>
</evidence>
<evidence type="ECO:0000256" key="3">
    <source>
        <dbReference type="ARBA" id="ARBA00022475"/>
    </source>
</evidence>
<dbReference type="InterPro" id="IPR009315">
    <property type="entry name" value="P_starv_induced_PsiE"/>
</dbReference>
<dbReference type="HAMAP" id="MF_01048">
    <property type="entry name" value="PsiE"/>
    <property type="match status" value="1"/>
</dbReference>
<protein>
    <recommendedName>
        <fullName evidence="7">Protein PsiE homolog</fullName>
    </recommendedName>
</protein>
<feature type="transmembrane region" description="Helical" evidence="7">
    <location>
        <begin position="54"/>
        <end position="73"/>
    </location>
</feature>
<keyword evidence="3 7" id="KW-1003">Cell membrane</keyword>
<feature type="transmembrane region" description="Helical" evidence="7">
    <location>
        <begin position="16"/>
        <end position="34"/>
    </location>
</feature>
<dbReference type="GO" id="GO:0005886">
    <property type="term" value="C:plasma membrane"/>
    <property type="evidence" value="ECO:0007669"/>
    <property type="project" value="UniProtKB-SubCell"/>
</dbReference>
<dbReference type="NCBIfam" id="NF002765">
    <property type="entry name" value="PRK02833.1-3"/>
    <property type="match status" value="1"/>
</dbReference>
<dbReference type="InterPro" id="IPR020948">
    <property type="entry name" value="P_starv_induced_PsiE-like"/>
</dbReference>
<sequence>MAKNSRSQWIAKNLQRLLNVGLIVLAAILVVFLIKETFHLGKVLFVNNQDTSSYMLIEGIVIYFLYFEFIALIVKYFESGYHFPLRYFIYIGITAIIRLIIVDHENPIDTLIYSASILLLVVTLYLANTERLKRE</sequence>
<dbReference type="EMBL" id="JAASAI010000015">
    <property type="protein sequence ID" value="NIL23628.1"/>
    <property type="molecule type" value="Genomic_DNA"/>
</dbReference>
<evidence type="ECO:0000256" key="2">
    <source>
        <dbReference type="ARBA" id="ARBA00005632"/>
    </source>
</evidence>
<dbReference type="OrthoDB" id="9792470at2"/>
<reference evidence="8 10" key="1">
    <citation type="submission" date="2015-03" db="EMBL/GenBank/DDBJ databases">
        <authorList>
            <consortium name="Pathogen Informatics"/>
            <person name="Murphy D."/>
        </authorList>
    </citation>
    <scope>NUCLEOTIDE SEQUENCE [LARGE SCALE GENOMIC DNA]</scope>
    <source>
        <strain evidence="8 10">FE82747</strain>
    </source>
</reference>
<dbReference type="EMBL" id="CQBM01000009">
    <property type="protein sequence ID" value="CNI40551.1"/>
    <property type="molecule type" value="Genomic_DNA"/>
</dbReference>
<gene>
    <name evidence="7 9" type="primary">psiE</name>
    <name evidence="8" type="ORF">ERS008502_03145</name>
    <name evidence="9" type="ORF">HB991_14050</name>
</gene>
<dbReference type="RefSeq" id="WP_004877665.1">
    <property type="nucleotide sequence ID" value="NZ_CABHYE010000045.1"/>
</dbReference>
<evidence type="ECO:0000313" key="8">
    <source>
        <dbReference type="EMBL" id="CNI40551.1"/>
    </source>
</evidence>
<comment type="subcellular location">
    <subcellularLocation>
        <location evidence="1">Cell inner membrane</location>
        <topology evidence="1">Multi-pass membrane protein</topology>
    </subcellularLocation>
    <subcellularLocation>
        <location evidence="7">Cell membrane</location>
        <topology evidence="7">Multi-pass membrane protein</topology>
    </subcellularLocation>
</comment>
<dbReference type="PANTHER" id="PTHR37819">
    <property type="entry name" value="PROTEIN PSIE"/>
    <property type="match status" value="1"/>
</dbReference>
<evidence type="ECO:0000256" key="6">
    <source>
        <dbReference type="ARBA" id="ARBA00023136"/>
    </source>
</evidence>
<dbReference type="GO" id="GO:0016036">
    <property type="term" value="P:cellular response to phosphate starvation"/>
    <property type="evidence" value="ECO:0007669"/>
    <property type="project" value="InterPro"/>
</dbReference>
<organism evidence="9 11">
    <name type="scientific">Yersinia mollaretii</name>
    <dbReference type="NCBI Taxonomy" id="33060"/>
    <lineage>
        <taxon>Bacteria</taxon>
        <taxon>Pseudomonadati</taxon>
        <taxon>Pseudomonadota</taxon>
        <taxon>Gammaproteobacteria</taxon>
        <taxon>Enterobacterales</taxon>
        <taxon>Yersiniaceae</taxon>
        <taxon>Yersinia</taxon>
    </lineage>
</organism>
<evidence type="ECO:0000313" key="9">
    <source>
        <dbReference type="EMBL" id="NIL23628.1"/>
    </source>
</evidence>
<proteinExistence type="inferred from homology"/>
<dbReference type="Proteomes" id="UP000712947">
    <property type="component" value="Unassembled WGS sequence"/>
</dbReference>
<feature type="transmembrane region" description="Helical" evidence="7">
    <location>
        <begin position="108"/>
        <end position="127"/>
    </location>
</feature>
<keyword evidence="6 7" id="KW-0472">Membrane</keyword>
<dbReference type="AlphaFoldDB" id="A0A0U1I617"/>